<dbReference type="PANTHER" id="PTHR33932">
    <property type="entry name" value="NA(+)/H(+) ANTIPORTER SUBUNIT B"/>
    <property type="match status" value="1"/>
</dbReference>
<evidence type="ECO:0000256" key="1">
    <source>
        <dbReference type="ARBA" id="ARBA00004651"/>
    </source>
</evidence>
<keyword evidence="6 7" id="KW-0472">Membrane</keyword>
<evidence type="ECO:0000256" key="6">
    <source>
        <dbReference type="ARBA" id="ARBA00023136"/>
    </source>
</evidence>
<dbReference type="GO" id="GO:0005886">
    <property type="term" value="C:plasma membrane"/>
    <property type="evidence" value="ECO:0007669"/>
    <property type="project" value="UniProtKB-SubCell"/>
</dbReference>
<feature type="domain" description="Na+/H+ antiporter MnhB subunit-related protein" evidence="8">
    <location>
        <begin position="7"/>
        <end position="131"/>
    </location>
</feature>
<dbReference type="InterPro" id="IPR050622">
    <property type="entry name" value="CPA3_antiporter_subunitB"/>
</dbReference>
<dbReference type="PANTHER" id="PTHR33932:SF4">
    <property type="entry name" value="NA(+)_H(+) ANTIPORTER SUBUNIT B"/>
    <property type="match status" value="1"/>
</dbReference>
<evidence type="ECO:0000259" key="8">
    <source>
        <dbReference type="Pfam" id="PF04039"/>
    </source>
</evidence>
<feature type="transmembrane region" description="Helical" evidence="7">
    <location>
        <begin position="35"/>
        <end position="55"/>
    </location>
</feature>
<feature type="transmembrane region" description="Helical" evidence="7">
    <location>
        <begin position="114"/>
        <end position="136"/>
    </location>
</feature>
<evidence type="ECO:0000256" key="2">
    <source>
        <dbReference type="ARBA" id="ARBA00009425"/>
    </source>
</evidence>
<keyword evidence="5 7" id="KW-1133">Transmembrane helix</keyword>
<keyword evidence="4 7" id="KW-0812">Transmembrane</keyword>
<evidence type="ECO:0000313" key="10">
    <source>
        <dbReference type="Proteomes" id="UP000245998"/>
    </source>
</evidence>
<accession>A0A2U1K6R3</accession>
<comment type="similarity">
    <text evidence="2">Belongs to the CPA3 antiporters (TC 2.A.63) subunit B family.</text>
</comment>
<dbReference type="OrthoDB" id="9798859at2"/>
<proteinExistence type="inferred from homology"/>
<dbReference type="InterPro" id="IPR007182">
    <property type="entry name" value="MnhB"/>
</dbReference>
<evidence type="ECO:0000313" key="9">
    <source>
        <dbReference type="EMBL" id="PWA12578.1"/>
    </source>
</evidence>
<evidence type="ECO:0000256" key="4">
    <source>
        <dbReference type="ARBA" id="ARBA00022692"/>
    </source>
</evidence>
<dbReference type="Pfam" id="PF04039">
    <property type="entry name" value="MnhB"/>
    <property type="match status" value="1"/>
</dbReference>
<keyword evidence="3" id="KW-1003">Cell membrane</keyword>
<dbReference type="EMBL" id="QCZG01000007">
    <property type="protein sequence ID" value="PWA12578.1"/>
    <property type="molecule type" value="Genomic_DNA"/>
</dbReference>
<feature type="transmembrane region" description="Helical" evidence="7">
    <location>
        <begin position="6"/>
        <end position="28"/>
    </location>
</feature>
<dbReference type="NCBIfam" id="NF009223">
    <property type="entry name" value="PRK12573.1"/>
    <property type="match status" value="1"/>
</dbReference>
<comment type="subcellular location">
    <subcellularLocation>
        <location evidence="1">Cell membrane</location>
        <topology evidence="1">Multi-pass membrane protein</topology>
    </subcellularLocation>
</comment>
<protein>
    <submittedName>
        <fullName evidence="9">Na(+)/H(+) antiporter subunit B</fullName>
    </submittedName>
</protein>
<reference evidence="9 10" key="1">
    <citation type="submission" date="2018-04" db="EMBL/GenBank/DDBJ databases">
        <title>Camelliibacillus theae gen. nov., sp. nov., isolated from Pu'er tea.</title>
        <authorList>
            <person name="Niu L."/>
        </authorList>
    </citation>
    <scope>NUCLEOTIDE SEQUENCE [LARGE SCALE GENOMIC DNA]</scope>
    <source>
        <strain evidence="9 10">T8</strain>
    </source>
</reference>
<dbReference type="AlphaFoldDB" id="A0A2U1K6R3"/>
<name>A0A2U1K6R3_9BACI</name>
<evidence type="ECO:0000256" key="5">
    <source>
        <dbReference type="ARBA" id="ARBA00022989"/>
    </source>
</evidence>
<comment type="caution">
    <text evidence="9">The sequence shown here is derived from an EMBL/GenBank/DDBJ whole genome shotgun (WGS) entry which is preliminary data.</text>
</comment>
<dbReference type="Proteomes" id="UP000245998">
    <property type="component" value="Unassembled WGS sequence"/>
</dbReference>
<keyword evidence="10" id="KW-1185">Reference proteome</keyword>
<evidence type="ECO:0000256" key="3">
    <source>
        <dbReference type="ARBA" id="ARBA00022475"/>
    </source>
</evidence>
<feature type="transmembrane region" description="Helical" evidence="7">
    <location>
        <begin position="70"/>
        <end position="93"/>
    </location>
</feature>
<sequence>MKINDVILQTVSRVVVFIILTMGVYLFLSGHHKPGGGFIGGLVLASALVLLYLAFDIETVHKGLPVDFKLIAAFGALLAVGTGLGSFLFNVPFLSQTIAYVNLPFFGRTELSTVLLFEAGVALAVVGVVITIILSISEDD</sequence>
<gene>
    <name evidence="9" type="ORF">DCC39_04970</name>
</gene>
<organism evidence="9 10">
    <name type="scientific">Pueribacillus theae</name>
    <dbReference type="NCBI Taxonomy" id="2171751"/>
    <lineage>
        <taxon>Bacteria</taxon>
        <taxon>Bacillati</taxon>
        <taxon>Bacillota</taxon>
        <taxon>Bacilli</taxon>
        <taxon>Bacillales</taxon>
        <taxon>Bacillaceae</taxon>
        <taxon>Pueribacillus</taxon>
    </lineage>
</organism>
<dbReference type="RefSeq" id="WP_116553782.1">
    <property type="nucleotide sequence ID" value="NZ_QCZG01000007.1"/>
</dbReference>
<evidence type="ECO:0000256" key="7">
    <source>
        <dbReference type="SAM" id="Phobius"/>
    </source>
</evidence>